<dbReference type="RefSeq" id="XP_018259139.1">
    <property type="nucleotide sequence ID" value="XM_018411938.1"/>
</dbReference>
<feature type="compositionally biased region" description="Basic and acidic residues" evidence="1">
    <location>
        <begin position="36"/>
        <end position="59"/>
    </location>
</feature>
<protein>
    <submittedName>
        <fullName evidence="2">Uncharacterized protein</fullName>
    </submittedName>
</protein>
<reference evidence="2" key="1">
    <citation type="submission" date="2013-07" db="EMBL/GenBank/DDBJ databases">
        <title>The Genome Sequence of Cryptococcus dejecticola CBS10117.</title>
        <authorList>
            <consortium name="The Broad Institute Genome Sequencing Platform"/>
            <person name="Cuomo C."/>
            <person name="Litvintseva A."/>
            <person name="Chen Y."/>
            <person name="Heitman J."/>
            <person name="Sun S."/>
            <person name="Springer D."/>
            <person name="Dromer F."/>
            <person name="Young S.K."/>
            <person name="Zeng Q."/>
            <person name="Gargeya S."/>
            <person name="Fitzgerald M."/>
            <person name="Abouelleil A."/>
            <person name="Alvarado L."/>
            <person name="Berlin A.M."/>
            <person name="Chapman S.B."/>
            <person name="Dewar J."/>
            <person name="Goldberg J."/>
            <person name="Griggs A."/>
            <person name="Gujja S."/>
            <person name="Hansen M."/>
            <person name="Howarth C."/>
            <person name="Imamovic A."/>
            <person name="Larimer J."/>
            <person name="McCowan C."/>
            <person name="Murphy C."/>
            <person name="Pearson M."/>
            <person name="Priest M."/>
            <person name="Roberts A."/>
            <person name="Saif S."/>
            <person name="Shea T."/>
            <person name="Sykes S."/>
            <person name="Wortman J."/>
            <person name="Nusbaum C."/>
            <person name="Birren B."/>
        </authorList>
    </citation>
    <scope>NUCLEOTIDE SEQUENCE [LARGE SCALE GENOMIC DNA]</scope>
    <source>
        <strain evidence="2">CBS 10117</strain>
    </source>
</reference>
<dbReference type="KEGG" id="kdj:28972382"/>
<reference evidence="3" key="2">
    <citation type="submission" date="2013-07" db="EMBL/GenBank/DDBJ databases">
        <authorList>
            <consortium name="The Broad Institute Genome Sequencing Platform"/>
            <person name="Cuomo C."/>
            <person name="Litvintseva A."/>
            <person name="Chen Y."/>
            <person name="Heitman J."/>
            <person name="Sun S."/>
            <person name="Springer D."/>
            <person name="Dromer F."/>
            <person name="Young S.K."/>
            <person name="Zeng Q."/>
            <person name="Gargeya S."/>
            <person name="Fitzgerald M."/>
            <person name="Abouelleil A."/>
            <person name="Alvarado L."/>
            <person name="Berlin A.M."/>
            <person name="Chapman S.B."/>
            <person name="Dewar J."/>
            <person name="Goldberg J."/>
            <person name="Griggs A."/>
            <person name="Gujja S."/>
            <person name="Hansen M."/>
            <person name="Howarth C."/>
            <person name="Imamovic A."/>
            <person name="Larimer J."/>
            <person name="McCowan C."/>
            <person name="Murphy C."/>
            <person name="Pearson M."/>
            <person name="Priest M."/>
            <person name="Roberts A."/>
            <person name="Saif S."/>
            <person name="Shea T."/>
            <person name="Sykes S."/>
            <person name="Wortman J."/>
            <person name="Nusbaum C."/>
            <person name="Birren B."/>
        </authorList>
    </citation>
    <scope>NUCLEOTIDE SEQUENCE</scope>
    <source>
        <strain evidence="3">CBS 10117</strain>
    </source>
</reference>
<keyword evidence="4" id="KW-1185">Reference proteome</keyword>
<dbReference type="EMBL" id="CP144537">
    <property type="protein sequence ID" value="WWC64067.1"/>
    <property type="molecule type" value="Genomic_DNA"/>
</dbReference>
<dbReference type="EMBL" id="KI894038">
    <property type="protein sequence ID" value="OBR81297.1"/>
    <property type="molecule type" value="Genomic_DNA"/>
</dbReference>
<organism evidence="2">
    <name type="scientific">Kwoniella dejecticola CBS 10117</name>
    <dbReference type="NCBI Taxonomy" id="1296121"/>
    <lineage>
        <taxon>Eukaryota</taxon>
        <taxon>Fungi</taxon>
        <taxon>Dikarya</taxon>
        <taxon>Basidiomycota</taxon>
        <taxon>Agaricomycotina</taxon>
        <taxon>Tremellomycetes</taxon>
        <taxon>Tremellales</taxon>
        <taxon>Cryptococcaceae</taxon>
        <taxon>Kwoniella</taxon>
    </lineage>
</organism>
<dbReference type="Proteomes" id="UP000078595">
    <property type="component" value="Chromosome 8"/>
</dbReference>
<gene>
    <name evidence="2" type="ORF">I303_08683</name>
    <name evidence="3" type="ORF">I303_106674</name>
</gene>
<reference evidence="3" key="3">
    <citation type="submission" date="2024-02" db="EMBL/GenBank/DDBJ databases">
        <title>Comparative genomics of Cryptococcus and Kwoniella reveals pathogenesis evolution and contrasting modes of karyotype evolution via chromosome fusion or intercentromeric recombination.</title>
        <authorList>
            <person name="Coelho M.A."/>
            <person name="David-Palma M."/>
            <person name="Shea T."/>
            <person name="Bowers K."/>
            <person name="McGinley-Smith S."/>
            <person name="Mohammad A.W."/>
            <person name="Gnirke A."/>
            <person name="Yurkov A.M."/>
            <person name="Nowrousian M."/>
            <person name="Sun S."/>
            <person name="Cuomo C.A."/>
            <person name="Heitman J."/>
        </authorList>
    </citation>
    <scope>NUCLEOTIDE SEQUENCE</scope>
    <source>
        <strain evidence="3">CBS 10117</strain>
    </source>
</reference>
<dbReference type="VEuPathDB" id="FungiDB:I303_08683"/>
<evidence type="ECO:0000256" key="1">
    <source>
        <dbReference type="SAM" id="MobiDB-lite"/>
    </source>
</evidence>
<evidence type="ECO:0000313" key="3">
    <source>
        <dbReference type="EMBL" id="WWC64067.1"/>
    </source>
</evidence>
<dbReference type="AlphaFoldDB" id="A0A1A5ZU07"/>
<proteinExistence type="predicted"/>
<feature type="region of interest" description="Disordered" evidence="1">
    <location>
        <begin position="30"/>
        <end position="59"/>
    </location>
</feature>
<name>A0A1A5ZU07_9TREE</name>
<evidence type="ECO:0000313" key="4">
    <source>
        <dbReference type="Proteomes" id="UP000078595"/>
    </source>
</evidence>
<evidence type="ECO:0000313" key="2">
    <source>
        <dbReference type="EMBL" id="OBR81297.1"/>
    </source>
</evidence>
<dbReference type="GeneID" id="28972382"/>
<accession>A0A1A5ZU07</accession>
<sequence>MPDLNLIAVPPSISLGSLATKFTHMVSRGTSVSIRHSQDRREPTADFSQEPRRHDLSTKNEPIDVPMMLFYPYWAKPHGPELQYVCPLDNSNSGTEVYSHSQGTRRLGARLIYNPSLTSPADKPGRCWPEAAAFTIDLLDQNNQSGGALGPNRQVSLSATQGDGIPAVMQRWCAADHVASKEAVIAWFRDRRSAANMDKKIGCKFADDLVTYEKADPPQKLNSAYEPMSQADLNDSFDAYKGWTLGDISCLPAPTDHEPGWLWPVIKPGGADTQSKAPLACAEDTQ</sequence>